<evidence type="ECO:0000313" key="1">
    <source>
        <dbReference type="EMBL" id="GAI07854.1"/>
    </source>
</evidence>
<reference evidence="1" key="1">
    <citation type="journal article" date="2014" name="Front. Microbiol.">
        <title>High frequency of phylogenetically diverse reductive dehalogenase-homologous genes in deep subseafloor sedimentary metagenomes.</title>
        <authorList>
            <person name="Kawai M."/>
            <person name="Futagami T."/>
            <person name="Toyoda A."/>
            <person name="Takaki Y."/>
            <person name="Nishi S."/>
            <person name="Hori S."/>
            <person name="Arai W."/>
            <person name="Tsubouchi T."/>
            <person name="Morono Y."/>
            <person name="Uchiyama I."/>
            <person name="Ito T."/>
            <person name="Fujiyama A."/>
            <person name="Inagaki F."/>
            <person name="Takami H."/>
        </authorList>
    </citation>
    <scope>NUCLEOTIDE SEQUENCE</scope>
    <source>
        <strain evidence="1">Expedition CK06-06</strain>
    </source>
</reference>
<proteinExistence type="predicted"/>
<organism evidence="1">
    <name type="scientific">marine sediment metagenome</name>
    <dbReference type="NCBI Taxonomy" id="412755"/>
    <lineage>
        <taxon>unclassified sequences</taxon>
        <taxon>metagenomes</taxon>
        <taxon>ecological metagenomes</taxon>
    </lineage>
</organism>
<name>X1MN86_9ZZZZ</name>
<accession>X1MN86</accession>
<gene>
    <name evidence="1" type="ORF">S06H3_21685</name>
</gene>
<dbReference type="EMBL" id="BARV01011427">
    <property type="protein sequence ID" value="GAI07854.1"/>
    <property type="molecule type" value="Genomic_DNA"/>
</dbReference>
<dbReference type="AlphaFoldDB" id="X1MN86"/>
<sequence length="84" mass="9708">MKSYNEIEAIKEFEQCSLIGNLAIKVNKGKRVIIKESKKNNFLFGEIECNGKNKNFYCINLPSGENVKLFYSNLEKVFINNKRA</sequence>
<protein>
    <submittedName>
        <fullName evidence="1">Uncharacterized protein</fullName>
    </submittedName>
</protein>
<comment type="caution">
    <text evidence="1">The sequence shown here is derived from an EMBL/GenBank/DDBJ whole genome shotgun (WGS) entry which is preliminary data.</text>
</comment>